<proteinExistence type="inferred from homology"/>
<gene>
    <name evidence="3" type="ORF">SAMN04488101_101799</name>
</gene>
<evidence type="ECO:0000259" key="2">
    <source>
        <dbReference type="Pfam" id="PF07508"/>
    </source>
</evidence>
<dbReference type="GO" id="GO:0003677">
    <property type="term" value="F:DNA binding"/>
    <property type="evidence" value="ECO:0007669"/>
    <property type="project" value="InterPro"/>
</dbReference>
<dbReference type="EMBL" id="FWYB01000001">
    <property type="protein sequence ID" value="SMC62420.1"/>
    <property type="molecule type" value="Genomic_DNA"/>
</dbReference>
<dbReference type="OrthoDB" id="731341at2"/>
<feature type="domain" description="Recombinase" evidence="2">
    <location>
        <begin position="20"/>
        <end position="70"/>
    </location>
</feature>
<dbReference type="InterPro" id="IPR038109">
    <property type="entry name" value="DNA_bind_recomb_sf"/>
</dbReference>
<protein>
    <submittedName>
        <fullName evidence="3">Recombinase</fullName>
    </submittedName>
</protein>
<dbReference type="Gene3D" id="3.90.1750.20">
    <property type="entry name" value="Putative Large Serine Recombinase, Chain B, Domain 2"/>
    <property type="match status" value="1"/>
</dbReference>
<accession>A0A1W2APG4</accession>
<evidence type="ECO:0000256" key="1">
    <source>
        <dbReference type="ARBA" id="ARBA00009913"/>
    </source>
</evidence>
<sequence length="319" mass="37003">MPLNIIGEEAKKMGYLRKGKMTIERILKNPSYVGMVYARAFKEHPGGLFPARHEPLIDLTTWEMVQNKLRRPEKTRTIFDENIPLRGILKCHCGQPLTGAPSRGKAGRYYYYYKCKLPRHSNISAIKAHDQMLGITELMSLEGSDVKYIKETIEKGLDKEAVLNKKAIVGKREELDSVQDKLNAVEEKFISDQITRETYDRWTSNYNSQIFSLKAAIQRMGTDINKAFKILARHIDLLTDMKHVYTASDLLGKREFVKLVFDSNLYYFEGIYRTPTMLQMFDHNALKMKDQSQKLWSRNDFSVAKHIVELVYTGRIQCF</sequence>
<dbReference type="InterPro" id="IPR050639">
    <property type="entry name" value="SSR_resolvase"/>
</dbReference>
<comment type="similarity">
    <text evidence="1">Belongs to the site-specific recombinase resolvase family.</text>
</comment>
<evidence type="ECO:0000313" key="4">
    <source>
        <dbReference type="Proteomes" id="UP000192678"/>
    </source>
</evidence>
<dbReference type="PANTHER" id="PTHR30461:SF26">
    <property type="entry name" value="RESOLVASE HOMOLOG YNEB"/>
    <property type="match status" value="1"/>
</dbReference>
<keyword evidence="4" id="KW-1185">Reference proteome</keyword>
<organism evidence="3 4">
    <name type="scientific">Pedobacter nyackensis</name>
    <dbReference type="NCBI Taxonomy" id="475255"/>
    <lineage>
        <taxon>Bacteria</taxon>
        <taxon>Pseudomonadati</taxon>
        <taxon>Bacteroidota</taxon>
        <taxon>Sphingobacteriia</taxon>
        <taxon>Sphingobacteriales</taxon>
        <taxon>Sphingobacteriaceae</taxon>
        <taxon>Pedobacter</taxon>
    </lineage>
</organism>
<dbReference type="Pfam" id="PF07508">
    <property type="entry name" value="Recombinase"/>
    <property type="match status" value="1"/>
</dbReference>
<dbReference type="STRING" id="475255.SAMN04488101_101799"/>
<dbReference type="InterPro" id="IPR011109">
    <property type="entry name" value="DNA_bind_recombinase_dom"/>
</dbReference>
<evidence type="ECO:0000313" key="3">
    <source>
        <dbReference type="EMBL" id="SMC62420.1"/>
    </source>
</evidence>
<dbReference type="GO" id="GO:0000150">
    <property type="term" value="F:DNA strand exchange activity"/>
    <property type="evidence" value="ECO:0007669"/>
    <property type="project" value="InterPro"/>
</dbReference>
<dbReference type="Proteomes" id="UP000192678">
    <property type="component" value="Unassembled WGS sequence"/>
</dbReference>
<dbReference type="AlphaFoldDB" id="A0A1W2APG4"/>
<dbReference type="RefSeq" id="WP_144009387.1">
    <property type="nucleotide sequence ID" value="NZ_FWYB01000001.1"/>
</dbReference>
<reference evidence="3 4" key="1">
    <citation type="submission" date="2017-04" db="EMBL/GenBank/DDBJ databases">
        <authorList>
            <person name="Afonso C.L."/>
            <person name="Miller P.J."/>
            <person name="Scott M.A."/>
            <person name="Spackman E."/>
            <person name="Goraichik I."/>
            <person name="Dimitrov K.M."/>
            <person name="Suarez D.L."/>
            <person name="Swayne D.E."/>
        </authorList>
    </citation>
    <scope>NUCLEOTIDE SEQUENCE [LARGE SCALE GENOMIC DNA]</scope>
    <source>
        <strain evidence="3 4">DSM 19625</strain>
    </source>
</reference>
<dbReference type="PANTHER" id="PTHR30461">
    <property type="entry name" value="DNA-INVERTASE FROM LAMBDOID PROPHAGE"/>
    <property type="match status" value="1"/>
</dbReference>
<name>A0A1W2APG4_9SPHI</name>